<dbReference type="Pfam" id="PF02151">
    <property type="entry name" value="UVR"/>
    <property type="match status" value="1"/>
</dbReference>
<evidence type="ECO:0000256" key="1">
    <source>
        <dbReference type="ARBA" id="ARBA00022741"/>
    </source>
</evidence>
<dbReference type="InterPro" id="IPR011545">
    <property type="entry name" value="DEAD/DEAH_box_helicase_dom"/>
</dbReference>
<evidence type="ECO:0000259" key="7">
    <source>
        <dbReference type="PROSITE" id="PS51192"/>
    </source>
</evidence>
<evidence type="ECO:0000256" key="3">
    <source>
        <dbReference type="ARBA" id="ARBA00022806"/>
    </source>
</evidence>
<dbReference type="SMART" id="SM00487">
    <property type="entry name" value="DEXDc"/>
    <property type="match status" value="1"/>
</dbReference>
<comment type="caution">
    <text evidence="10">The sequence shown here is derived from an EMBL/GenBank/DDBJ whole genome shotgun (WGS) entry which is preliminary data.</text>
</comment>
<dbReference type="PROSITE" id="PS51195">
    <property type="entry name" value="Q_MOTIF"/>
    <property type="match status" value="1"/>
</dbReference>
<dbReference type="SMART" id="SM00490">
    <property type="entry name" value="HELICc"/>
    <property type="match status" value="1"/>
</dbReference>
<dbReference type="PANTHER" id="PTHR47959">
    <property type="entry name" value="ATP-DEPENDENT RNA HELICASE RHLE-RELATED"/>
    <property type="match status" value="1"/>
</dbReference>
<dbReference type="InterPro" id="IPR001943">
    <property type="entry name" value="UVR_dom"/>
</dbReference>
<evidence type="ECO:0000256" key="5">
    <source>
        <dbReference type="PROSITE-ProRule" id="PRU00552"/>
    </source>
</evidence>
<dbReference type="GO" id="GO:0005524">
    <property type="term" value="F:ATP binding"/>
    <property type="evidence" value="ECO:0007669"/>
    <property type="project" value="UniProtKB-KW"/>
</dbReference>
<dbReference type="PANTHER" id="PTHR47959:SF1">
    <property type="entry name" value="ATP-DEPENDENT RNA HELICASE DBPA"/>
    <property type="match status" value="1"/>
</dbReference>
<dbReference type="GO" id="GO:0003724">
    <property type="term" value="F:RNA helicase activity"/>
    <property type="evidence" value="ECO:0007669"/>
    <property type="project" value="InterPro"/>
</dbReference>
<evidence type="ECO:0008006" key="12">
    <source>
        <dbReference type="Google" id="ProtNLM"/>
    </source>
</evidence>
<keyword evidence="11" id="KW-1185">Reference proteome</keyword>
<dbReference type="PROSITE" id="PS51194">
    <property type="entry name" value="HELICASE_CTER"/>
    <property type="match status" value="1"/>
</dbReference>
<feature type="short sequence motif" description="Q motif" evidence="5">
    <location>
        <begin position="82"/>
        <end position="110"/>
    </location>
</feature>
<dbReference type="InterPro" id="IPR014001">
    <property type="entry name" value="Helicase_ATP-bd"/>
</dbReference>
<evidence type="ECO:0000256" key="4">
    <source>
        <dbReference type="ARBA" id="ARBA00022840"/>
    </source>
</evidence>
<dbReference type="InterPro" id="IPR050079">
    <property type="entry name" value="DEAD_box_RNA_helicase"/>
</dbReference>
<dbReference type="InterPro" id="IPR027417">
    <property type="entry name" value="P-loop_NTPase"/>
</dbReference>
<evidence type="ECO:0000313" key="10">
    <source>
        <dbReference type="EMBL" id="KAL1529773.1"/>
    </source>
</evidence>
<keyword evidence="3" id="KW-0347">Helicase</keyword>
<keyword evidence="2" id="KW-0378">Hydrolase</keyword>
<dbReference type="InterPro" id="IPR014014">
    <property type="entry name" value="RNA_helicase_DEAD_Q_motif"/>
</dbReference>
<feature type="domain" description="Helicase ATP-binding" evidence="7">
    <location>
        <begin position="114"/>
        <end position="356"/>
    </location>
</feature>
<reference evidence="10 11" key="1">
    <citation type="journal article" date="2024" name="Science">
        <title>Giant polyketide synthase enzymes in the biosynthesis of giant marine polyether toxins.</title>
        <authorList>
            <person name="Fallon T.R."/>
            <person name="Shende V.V."/>
            <person name="Wierzbicki I.H."/>
            <person name="Pendleton A.L."/>
            <person name="Watervoot N.F."/>
            <person name="Auber R.P."/>
            <person name="Gonzalez D.J."/>
            <person name="Wisecaver J.H."/>
            <person name="Moore B.S."/>
        </authorList>
    </citation>
    <scope>NUCLEOTIDE SEQUENCE [LARGE SCALE GENOMIC DNA]</scope>
    <source>
        <strain evidence="10 11">12B1</strain>
    </source>
</reference>
<name>A0AB34K5J8_PRYPA</name>
<feature type="chain" id="PRO_5044263691" description="RNA helicase" evidence="6">
    <location>
        <begin position="16"/>
        <end position="619"/>
    </location>
</feature>
<evidence type="ECO:0000256" key="6">
    <source>
        <dbReference type="SAM" id="SignalP"/>
    </source>
</evidence>
<feature type="signal peptide" evidence="6">
    <location>
        <begin position="1"/>
        <end position="15"/>
    </location>
</feature>
<accession>A0AB34K5J8</accession>
<evidence type="ECO:0000259" key="9">
    <source>
        <dbReference type="PROSITE" id="PS51195"/>
    </source>
</evidence>
<feature type="domain" description="DEAD-box RNA helicase Q" evidence="9">
    <location>
        <begin position="82"/>
        <end position="110"/>
    </location>
</feature>
<gene>
    <name evidence="10" type="ORF">AB1Y20_000708</name>
</gene>
<dbReference type="EMBL" id="JBGBPQ010000001">
    <property type="protein sequence ID" value="KAL1529773.1"/>
    <property type="molecule type" value="Genomic_DNA"/>
</dbReference>
<keyword evidence="6" id="KW-0732">Signal</keyword>
<evidence type="ECO:0000259" key="8">
    <source>
        <dbReference type="PROSITE" id="PS51194"/>
    </source>
</evidence>
<dbReference type="Proteomes" id="UP001515480">
    <property type="component" value="Unassembled WGS sequence"/>
</dbReference>
<dbReference type="Pfam" id="PF00270">
    <property type="entry name" value="DEAD"/>
    <property type="match status" value="1"/>
</dbReference>
<dbReference type="GO" id="GO:0016787">
    <property type="term" value="F:hydrolase activity"/>
    <property type="evidence" value="ECO:0007669"/>
    <property type="project" value="UniProtKB-KW"/>
</dbReference>
<dbReference type="AlphaFoldDB" id="A0AB34K5J8"/>
<dbReference type="GO" id="GO:0005829">
    <property type="term" value="C:cytosol"/>
    <property type="evidence" value="ECO:0007669"/>
    <property type="project" value="TreeGrafter"/>
</dbReference>
<organism evidence="10 11">
    <name type="scientific">Prymnesium parvum</name>
    <name type="common">Toxic golden alga</name>
    <dbReference type="NCBI Taxonomy" id="97485"/>
    <lineage>
        <taxon>Eukaryota</taxon>
        <taxon>Haptista</taxon>
        <taxon>Haptophyta</taxon>
        <taxon>Prymnesiophyceae</taxon>
        <taxon>Prymnesiales</taxon>
        <taxon>Prymnesiaceae</taxon>
        <taxon>Prymnesium</taxon>
    </lineage>
</organism>
<dbReference type="PROSITE" id="PS51192">
    <property type="entry name" value="HELICASE_ATP_BIND_1"/>
    <property type="match status" value="1"/>
</dbReference>
<dbReference type="InterPro" id="IPR001650">
    <property type="entry name" value="Helicase_C-like"/>
</dbReference>
<dbReference type="SUPFAM" id="SSF52540">
    <property type="entry name" value="P-loop containing nucleoside triphosphate hydrolases"/>
    <property type="match status" value="1"/>
</dbReference>
<protein>
    <recommendedName>
        <fullName evidence="12">RNA helicase</fullName>
    </recommendedName>
</protein>
<evidence type="ECO:0000313" key="11">
    <source>
        <dbReference type="Proteomes" id="UP001515480"/>
    </source>
</evidence>
<dbReference type="GO" id="GO:0003676">
    <property type="term" value="F:nucleic acid binding"/>
    <property type="evidence" value="ECO:0007669"/>
    <property type="project" value="InterPro"/>
</dbReference>
<dbReference type="Pfam" id="PF00271">
    <property type="entry name" value="Helicase_C"/>
    <property type="match status" value="1"/>
</dbReference>
<keyword evidence="4" id="KW-0067">ATP-binding</keyword>
<dbReference type="Gene3D" id="3.40.50.300">
    <property type="entry name" value="P-loop containing nucleotide triphosphate hydrolases"/>
    <property type="match status" value="2"/>
</dbReference>
<feature type="domain" description="Helicase C-terminal" evidence="8">
    <location>
        <begin position="416"/>
        <end position="599"/>
    </location>
</feature>
<keyword evidence="1" id="KW-0547">Nucleotide-binding</keyword>
<proteinExistence type="predicted"/>
<sequence length="619" mass="67270">MRLLSLLLFASVSHAIFLPAPRVCLTAARGAPPLACDCPSESDPNLLQTRLHQAVTQQDYDAAAFYRDRIAAVMGYGANQRRDWSSFGVPEWLCDRLARIGFQLPTSVQVHALQAMELEGRDAAICAATGSGKTLAYLVPALARLSAELVQDDMSSFLASFSDRNRRVRFNSLKVADDGRMPTDIPTPALLIVVPTRELGVQVSLLAFRLLGGGPNNPTLQPFSNPWKHKPGDKANMFSYKGPRNVRVAGLWDEQTLYAAAEQDLLKRVHVLVGTPEFLARGAVSGNLRLENVLEVIIDEADACESQASSSMAGLLRSFAEARGDLPPPQTVIAGASISVDLVRNAEDEGWLKRPLLVSEQSCLPVERDEQLPPPSEESPENSWIAQRVPAGHSHAYVLANANESLSVLCRLLRERFNQTVDEATTAPPRVVIFTKSADSAIEVANRLQGAMWSEISADSDAGLWGLSVLLPSAEEPLVSRVDDSDKLTVLESSLRVMEMFRSNQTSVLVTTAAATRGLDFPQVTTVLNLGIVGSDADYLHRAGRVGRIGQTKPGEVVSILQEAELAQLLALGRRLGFSPSERSVSPVQQLNLNTSKEEAIDALEDIFSLYDGTDEFEI</sequence>
<evidence type="ECO:0000256" key="2">
    <source>
        <dbReference type="ARBA" id="ARBA00022801"/>
    </source>
</evidence>